<feature type="compositionally biased region" description="Polar residues" evidence="1">
    <location>
        <begin position="112"/>
        <end position="121"/>
    </location>
</feature>
<dbReference type="OrthoDB" id="3009148at2759"/>
<reference evidence="2 3" key="1">
    <citation type="journal article" date="2019" name="Nat. Ecol. Evol.">
        <title>Megaphylogeny resolves global patterns of mushroom evolution.</title>
        <authorList>
            <person name="Varga T."/>
            <person name="Krizsan K."/>
            <person name="Foldi C."/>
            <person name="Dima B."/>
            <person name="Sanchez-Garcia M."/>
            <person name="Sanchez-Ramirez S."/>
            <person name="Szollosi G.J."/>
            <person name="Szarkandi J.G."/>
            <person name="Papp V."/>
            <person name="Albert L."/>
            <person name="Andreopoulos W."/>
            <person name="Angelini C."/>
            <person name="Antonin V."/>
            <person name="Barry K.W."/>
            <person name="Bougher N.L."/>
            <person name="Buchanan P."/>
            <person name="Buyck B."/>
            <person name="Bense V."/>
            <person name="Catcheside P."/>
            <person name="Chovatia M."/>
            <person name="Cooper J."/>
            <person name="Damon W."/>
            <person name="Desjardin D."/>
            <person name="Finy P."/>
            <person name="Geml J."/>
            <person name="Haridas S."/>
            <person name="Hughes K."/>
            <person name="Justo A."/>
            <person name="Karasinski D."/>
            <person name="Kautmanova I."/>
            <person name="Kiss B."/>
            <person name="Kocsube S."/>
            <person name="Kotiranta H."/>
            <person name="LaButti K.M."/>
            <person name="Lechner B.E."/>
            <person name="Liimatainen K."/>
            <person name="Lipzen A."/>
            <person name="Lukacs Z."/>
            <person name="Mihaltcheva S."/>
            <person name="Morgado L.N."/>
            <person name="Niskanen T."/>
            <person name="Noordeloos M.E."/>
            <person name="Ohm R.A."/>
            <person name="Ortiz-Santana B."/>
            <person name="Ovrebo C."/>
            <person name="Racz N."/>
            <person name="Riley R."/>
            <person name="Savchenko A."/>
            <person name="Shiryaev A."/>
            <person name="Soop K."/>
            <person name="Spirin V."/>
            <person name="Szebenyi C."/>
            <person name="Tomsovsky M."/>
            <person name="Tulloss R.E."/>
            <person name="Uehling J."/>
            <person name="Grigoriev I.V."/>
            <person name="Vagvolgyi C."/>
            <person name="Papp T."/>
            <person name="Martin F.M."/>
            <person name="Miettinen O."/>
            <person name="Hibbett D.S."/>
            <person name="Nagy L.G."/>
        </authorList>
    </citation>
    <scope>NUCLEOTIDE SEQUENCE [LARGE SCALE GENOMIC DNA]</scope>
    <source>
        <strain evidence="2 3">CBS 121175</strain>
    </source>
</reference>
<sequence>MASSSPLTELLDSSPPKYLISMDKESSGLEDTPTRLCFYASQPSLRGGGPIGLLRSRYHTLPAVPAYQRPLAPNSSPQSSIFGGTPIRGTRQEQLAIIQKAGIQKRQDNKQQTKNTQPTSEASDEADSEHHCLFAILDKLSGNGVIFGKLVEHFFDPWNGLHNKQWEEFFQNQEQVPKILDWWAAPSNSATGWASVHNWAVDYVEKAVAREA</sequence>
<organism evidence="2 3">
    <name type="scientific">Coprinopsis marcescibilis</name>
    <name type="common">Agaric fungus</name>
    <name type="synonym">Psathyrella marcescibilis</name>
    <dbReference type="NCBI Taxonomy" id="230819"/>
    <lineage>
        <taxon>Eukaryota</taxon>
        <taxon>Fungi</taxon>
        <taxon>Dikarya</taxon>
        <taxon>Basidiomycota</taxon>
        <taxon>Agaricomycotina</taxon>
        <taxon>Agaricomycetes</taxon>
        <taxon>Agaricomycetidae</taxon>
        <taxon>Agaricales</taxon>
        <taxon>Agaricineae</taxon>
        <taxon>Psathyrellaceae</taxon>
        <taxon>Coprinopsis</taxon>
    </lineage>
</organism>
<feature type="region of interest" description="Disordered" evidence="1">
    <location>
        <begin position="101"/>
        <end position="126"/>
    </location>
</feature>
<name>A0A5C3KCU8_COPMA</name>
<feature type="region of interest" description="Disordered" evidence="1">
    <location>
        <begin position="1"/>
        <end position="31"/>
    </location>
</feature>
<protein>
    <submittedName>
        <fullName evidence="2">Uncharacterized protein</fullName>
    </submittedName>
</protein>
<evidence type="ECO:0000313" key="3">
    <source>
        <dbReference type="Proteomes" id="UP000307440"/>
    </source>
</evidence>
<dbReference type="EMBL" id="ML210488">
    <property type="protein sequence ID" value="TFK17587.1"/>
    <property type="molecule type" value="Genomic_DNA"/>
</dbReference>
<keyword evidence="3" id="KW-1185">Reference proteome</keyword>
<proteinExistence type="predicted"/>
<accession>A0A5C3KCU8</accession>
<evidence type="ECO:0000256" key="1">
    <source>
        <dbReference type="SAM" id="MobiDB-lite"/>
    </source>
</evidence>
<evidence type="ECO:0000313" key="2">
    <source>
        <dbReference type="EMBL" id="TFK17587.1"/>
    </source>
</evidence>
<dbReference type="AlphaFoldDB" id="A0A5C3KCU8"/>
<dbReference type="Proteomes" id="UP000307440">
    <property type="component" value="Unassembled WGS sequence"/>
</dbReference>
<dbReference type="STRING" id="230819.A0A5C3KCU8"/>
<gene>
    <name evidence="2" type="ORF">FA15DRAFT_710658</name>
</gene>